<protein>
    <submittedName>
        <fullName evidence="1">Uncharacterized protein</fullName>
    </submittedName>
</protein>
<evidence type="ECO:0000313" key="2">
    <source>
        <dbReference type="Proteomes" id="UP001469553"/>
    </source>
</evidence>
<dbReference type="EMBL" id="JAHRIP010014226">
    <property type="protein sequence ID" value="MEQ2285668.1"/>
    <property type="molecule type" value="Genomic_DNA"/>
</dbReference>
<comment type="caution">
    <text evidence="1">The sequence shown here is derived from an EMBL/GenBank/DDBJ whole genome shotgun (WGS) entry which is preliminary data.</text>
</comment>
<keyword evidence="2" id="KW-1185">Reference proteome</keyword>
<proteinExistence type="predicted"/>
<sequence>MFLYTTVYLVMYSFTASIFPMLETLNCFCGLFPHHAPGILPIDLSLYCSRAQGQLQLWHDQCFCAVFQTCLVGLGGIYSYQPLQLSVDGASHGGVLPLMMVPKAPSFPISIV</sequence>
<accession>A0ABV0XVW7</accession>
<reference evidence="1 2" key="1">
    <citation type="submission" date="2021-06" db="EMBL/GenBank/DDBJ databases">
        <authorList>
            <person name="Palmer J.M."/>
        </authorList>
    </citation>
    <scope>NUCLEOTIDE SEQUENCE [LARGE SCALE GENOMIC DNA]</scope>
    <source>
        <strain evidence="1 2">AS_MEX2019</strain>
        <tissue evidence="1">Muscle</tissue>
    </source>
</reference>
<evidence type="ECO:0000313" key="1">
    <source>
        <dbReference type="EMBL" id="MEQ2285668.1"/>
    </source>
</evidence>
<dbReference type="Proteomes" id="UP001469553">
    <property type="component" value="Unassembled WGS sequence"/>
</dbReference>
<gene>
    <name evidence="1" type="ORF">AMECASPLE_034289</name>
</gene>
<name>A0ABV0XVW7_9TELE</name>
<organism evidence="1 2">
    <name type="scientific">Ameca splendens</name>
    <dbReference type="NCBI Taxonomy" id="208324"/>
    <lineage>
        <taxon>Eukaryota</taxon>
        <taxon>Metazoa</taxon>
        <taxon>Chordata</taxon>
        <taxon>Craniata</taxon>
        <taxon>Vertebrata</taxon>
        <taxon>Euteleostomi</taxon>
        <taxon>Actinopterygii</taxon>
        <taxon>Neopterygii</taxon>
        <taxon>Teleostei</taxon>
        <taxon>Neoteleostei</taxon>
        <taxon>Acanthomorphata</taxon>
        <taxon>Ovalentaria</taxon>
        <taxon>Atherinomorphae</taxon>
        <taxon>Cyprinodontiformes</taxon>
        <taxon>Goodeidae</taxon>
        <taxon>Ameca</taxon>
    </lineage>
</organism>